<dbReference type="EnsemblPlants" id="OGLUM11G07000.1">
    <property type="protein sequence ID" value="OGLUM11G07000.1"/>
    <property type="gene ID" value="OGLUM11G07000"/>
</dbReference>
<dbReference type="SUPFAM" id="SSF52540">
    <property type="entry name" value="P-loop containing nucleoside triphosphate hydrolases"/>
    <property type="match status" value="1"/>
</dbReference>
<dbReference type="HOGENOM" id="CLU_000837_25_2_1"/>
<keyword evidence="3" id="KW-0677">Repeat</keyword>
<evidence type="ECO:0000259" key="10">
    <source>
        <dbReference type="Pfam" id="PF23598"/>
    </source>
</evidence>
<dbReference type="Gene3D" id="3.80.10.10">
    <property type="entry name" value="Ribonuclease Inhibitor"/>
    <property type="match status" value="1"/>
</dbReference>
<dbReference type="GO" id="GO:0043531">
    <property type="term" value="F:ADP binding"/>
    <property type="evidence" value="ECO:0007669"/>
    <property type="project" value="InterPro"/>
</dbReference>
<dbReference type="PRINTS" id="PR00364">
    <property type="entry name" value="DISEASERSIST"/>
</dbReference>
<evidence type="ECO:0000256" key="4">
    <source>
        <dbReference type="ARBA" id="ARBA00022741"/>
    </source>
</evidence>
<evidence type="ECO:0000259" key="8">
    <source>
        <dbReference type="Pfam" id="PF18052"/>
    </source>
</evidence>
<keyword evidence="2" id="KW-0433">Leucine-rich repeat</keyword>
<evidence type="ECO:0000256" key="1">
    <source>
        <dbReference type="ARBA" id="ARBA00008894"/>
    </source>
</evidence>
<dbReference type="PANTHER" id="PTHR23155:SF981">
    <property type="entry name" value="NB-ARC DOMAIN CONTAINING PROTEIN, EXPRESSED"/>
    <property type="match status" value="1"/>
</dbReference>
<dbReference type="InterPro" id="IPR058922">
    <property type="entry name" value="WHD_DRP"/>
</dbReference>
<dbReference type="Proteomes" id="UP000026961">
    <property type="component" value="Chromosome 11"/>
</dbReference>
<proteinExistence type="inferred from homology"/>
<dbReference type="InterPro" id="IPR055414">
    <property type="entry name" value="LRR_R13L4/SHOC2-like"/>
</dbReference>
<evidence type="ECO:0000256" key="6">
    <source>
        <dbReference type="ARBA" id="ARBA00023054"/>
    </source>
</evidence>
<dbReference type="Gene3D" id="1.10.8.430">
    <property type="entry name" value="Helical domain of apoptotic protease-activating factors"/>
    <property type="match status" value="1"/>
</dbReference>
<dbReference type="InterPro" id="IPR042197">
    <property type="entry name" value="Apaf_helical"/>
</dbReference>
<dbReference type="SUPFAM" id="SSF52047">
    <property type="entry name" value="RNI-like"/>
    <property type="match status" value="1"/>
</dbReference>
<dbReference type="InterPro" id="IPR002182">
    <property type="entry name" value="NB-ARC"/>
</dbReference>
<reference evidence="11" key="1">
    <citation type="submission" date="2015-04" db="UniProtKB">
        <authorList>
            <consortium name="EnsemblPlants"/>
        </authorList>
    </citation>
    <scope>IDENTIFICATION</scope>
</reference>
<dbReference type="InterPro" id="IPR041118">
    <property type="entry name" value="Rx_N"/>
</dbReference>
<dbReference type="GO" id="GO:0042742">
    <property type="term" value="P:defense response to bacterium"/>
    <property type="evidence" value="ECO:0007669"/>
    <property type="project" value="UniProtKB-ARBA"/>
</dbReference>
<dbReference type="Gramene" id="OGLUM11G07000.1">
    <property type="protein sequence ID" value="OGLUM11G07000.1"/>
    <property type="gene ID" value="OGLUM11G07000"/>
</dbReference>
<dbReference type="InterPro" id="IPR036388">
    <property type="entry name" value="WH-like_DNA-bd_sf"/>
</dbReference>
<keyword evidence="12" id="KW-1185">Reference proteome</keyword>
<dbReference type="Gene3D" id="1.20.5.4130">
    <property type="match status" value="1"/>
</dbReference>
<organism evidence="11">
    <name type="scientific">Oryza glumipatula</name>
    <dbReference type="NCBI Taxonomy" id="40148"/>
    <lineage>
        <taxon>Eukaryota</taxon>
        <taxon>Viridiplantae</taxon>
        <taxon>Streptophyta</taxon>
        <taxon>Embryophyta</taxon>
        <taxon>Tracheophyta</taxon>
        <taxon>Spermatophyta</taxon>
        <taxon>Magnoliopsida</taxon>
        <taxon>Liliopsida</taxon>
        <taxon>Poales</taxon>
        <taxon>Poaceae</taxon>
        <taxon>BOP clade</taxon>
        <taxon>Oryzoideae</taxon>
        <taxon>Oryzeae</taxon>
        <taxon>Oryzinae</taxon>
        <taxon>Oryza</taxon>
    </lineage>
</organism>
<evidence type="ECO:0008006" key="13">
    <source>
        <dbReference type="Google" id="ProtNLM"/>
    </source>
</evidence>
<dbReference type="Pfam" id="PF00931">
    <property type="entry name" value="NB-ARC"/>
    <property type="match status" value="1"/>
</dbReference>
<evidence type="ECO:0000313" key="11">
    <source>
        <dbReference type="EnsemblPlants" id="OGLUM11G07000.1"/>
    </source>
</evidence>
<dbReference type="Pfam" id="PF23559">
    <property type="entry name" value="WHD_DRP"/>
    <property type="match status" value="1"/>
</dbReference>
<feature type="domain" description="Disease resistance R13L4/SHOC-2-like LRR" evidence="10">
    <location>
        <begin position="539"/>
        <end position="818"/>
    </location>
</feature>
<evidence type="ECO:0000256" key="2">
    <source>
        <dbReference type="ARBA" id="ARBA00022614"/>
    </source>
</evidence>
<feature type="domain" description="Disease resistance N-terminal" evidence="8">
    <location>
        <begin position="12"/>
        <end position="90"/>
    </location>
</feature>
<dbReference type="AlphaFoldDB" id="A0A0E0BGW8"/>
<comment type="similarity">
    <text evidence="1">Belongs to the disease resistance NB-LRR family.</text>
</comment>
<dbReference type="eggNOG" id="KOG4658">
    <property type="taxonomic scope" value="Eukaryota"/>
</dbReference>
<dbReference type="Pfam" id="PF23598">
    <property type="entry name" value="LRR_14"/>
    <property type="match status" value="1"/>
</dbReference>
<dbReference type="InterPro" id="IPR032675">
    <property type="entry name" value="LRR_dom_sf"/>
</dbReference>
<dbReference type="InterPro" id="IPR044974">
    <property type="entry name" value="Disease_R_plants"/>
</dbReference>
<evidence type="ECO:0000256" key="5">
    <source>
        <dbReference type="ARBA" id="ARBA00022821"/>
    </source>
</evidence>
<name>A0A0E0BGW8_9ORYZ</name>
<feature type="domain" description="NB-ARC" evidence="7">
    <location>
        <begin position="182"/>
        <end position="326"/>
    </location>
</feature>
<dbReference type="GO" id="GO:0009626">
    <property type="term" value="P:plant-type hypersensitive response"/>
    <property type="evidence" value="ECO:0007669"/>
    <property type="project" value="UniProtKB-ARBA"/>
</dbReference>
<evidence type="ECO:0000256" key="3">
    <source>
        <dbReference type="ARBA" id="ARBA00022737"/>
    </source>
</evidence>
<keyword evidence="5" id="KW-0611">Plant defense</keyword>
<dbReference type="STRING" id="40148.A0A0E0BGW8"/>
<evidence type="ECO:0000259" key="9">
    <source>
        <dbReference type="Pfam" id="PF23559"/>
    </source>
</evidence>
<dbReference type="GO" id="GO:0002758">
    <property type="term" value="P:innate immune response-activating signaling pathway"/>
    <property type="evidence" value="ECO:0007669"/>
    <property type="project" value="UniProtKB-ARBA"/>
</dbReference>
<sequence length="832" mass="93448">METALVSSLTKIVVGKLFALLEKKYEQWKGLEDDIGFIKRELRMMDGFLHDQLLLSREERGDLTAVQAASVDEMRDLAHDVEDCLDRFLPCPACEGDASFVGRLSAGSRFAAEIGRLKSRLKEAHERRANYGVAVVDGAAAAGGSSSASASPAADYVDRSPVGIDRAKQEVLDLLDDVDGQPSSQLRVVSVVGFGGSGKTMLARAAYDCPDVGRRFHGRAWVVASEHKDDARGLLSALLRQLRQQDGQTLGAQSEQQLYLIVVDDIEEQQRDCIKSAFPEKSSSRILVTTTVQPVANACSRCNGHVYNMRTLDVNHSRDLLEAVLHEHSSTQIEWDSAPIVEKCDGLPLALVSVANFLRRRKELTASYCEQVCRSLGHHMEKERAFTKLRQVLENNYSTLPGHALKTCLLYTSVFPNGHAIRRNSLIRRWLAEGYVQCQYSRCDLEVADEILQELMDRNIIRPIDASSSNARVKTCRTHGIMHEFMLHKSMSGNFITSLGNPNPCKFRHIFIKNAKSGSSFMGETDCRTGQQGAKQLRARSLTCFGKAGEYASDFSRHELLRVLDLEECNDLEDDHLKDIWKLLRLKYLSLGKTITKLPRIQELHCLETLDLRKTRIETLPVEVIALPHLSHLLGKIKLIQRNGFSINDRFLSQKCKLQTLAGLVVDDDYEFLQIMVRMNKLRKVKIWWKPTAEDSKISLISMAIQKFARAGMDTISARSLSLRFRKFSEVLLRSLENSYGYLSSLKHQGELSQFPRFVTSLCGLTELCLSSTNLSGHDLSNLCTLCHLLYLKLVETDLSSFVMKNGDLPSLRRLCLIVRNPILPTSKKELC</sequence>
<keyword evidence="6" id="KW-0175">Coiled coil</keyword>
<dbReference type="InterPro" id="IPR027417">
    <property type="entry name" value="P-loop_NTPase"/>
</dbReference>
<protein>
    <recommendedName>
        <fullName evidence="13">NB-ARC domain-containing protein</fullName>
    </recommendedName>
</protein>
<dbReference type="Gene3D" id="3.40.50.300">
    <property type="entry name" value="P-loop containing nucleotide triphosphate hydrolases"/>
    <property type="match status" value="1"/>
</dbReference>
<accession>A0A0E0BGW8</accession>
<reference evidence="11" key="2">
    <citation type="submission" date="2018-05" db="EMBL/GenBank/DDBJ databases">
        <title>OgluRS3 (Oryza glumaepatula Reference Sequence Version 3).</title>
        <authorList>
            <person name="Zhang J."/>
            <person name="Kudrna D."/>
            <person name="Lee S."/>
            <person name="Talag J."/>
            <person name="Welchert J."/>
            <person name="Wing R.A."/>
        </authorList>
    </citation>
    <scope>NUCLEOTIDE SEQUENCE [LARGE SCALE GENOMIC DNA]</scope>
</reference>
<dbReference type="FunFam" id="1.10.10.10:FF:000322">
    <property type="entry name" value="Probable disease resistance protein At1g63360"/>
    <property type="match status" value="1"/>
</dbReference>
<evidence type="ECO:0000259" key="7">
    <source>
        <dbReference type="Pfam" id="PF00931"/>
    </source>
</evidence>
<dbReference type="Pfam" id="PF18052">
    <property type="entry name" value="Rx_N"/>
    <property type="match status" value="1"/>
</dbReference>
<dbReference type="Gene3D" id="1.10.10.10">
    <property type="entry name" value="Winged helix-like DNA-binding domain superfamily/Winged helix DNA-binding domain"/>
    <property type="match status" value="1"/>
</dbReference>
<dbReference type="PANTHER" id="PTHR23155">
    <property type="entry name" value="DISEASE RESISTANCE PROTEIN RP"/>
    <property type="match status" value="1"/>
</dbReference>
<evidence type="ECO:0000313" key="12">
    <source>
        <dbReference type="Proteomes" id="UP000026961"/>
    </source>
</evidence>
<keyword evidence="4" id="KW-0547">Nucleotide-binding</keyword>
<feature type="domain" description="Disease resistance protein winged helix" evidence="9">
    <location>
        <begin position="414"/>
        <end position="485"/>
    </location>
</feature>